<gene>
    <name evidence="1" type="ORF">EJK17_00445</name>
</gene>
<dbReference type="EMBL" id="RXIA01000001">
    <property type="protein sequence ID" value="RVU71781.1"/>
    <property type="molecule type" value="Genomic_DNA"/>
</dbReference>
<comment type="caution">
    <text evidence="1">The sequence shown here is derived from an EMBL/GenBank/DDBJ whole genome shotgun (WGS) entry which is preliminary data.</text>
</comment>
<accession>A0A437SXY7</accession>
<keyword evidence="2" id="KW-1185">Reference proteome</keyword>
<protein>
    <submittedName>
        <fullName evidence="1">Phage tail protein</fullName>
    </submittedName>
</protein>
<dbReference type="AlphaFoldDB" id="A0A437SXY7"/>
<dbReference type="Pfam" id="PF04630">
    <property type="entry name" value="Phage_TTP_1"/>
    <property type="match status" value="1"/>
</dbReference>
<organism evidence="1 2">
    <name type="scientific">Lactobacillus xujianguonis</name>
    <dbReference type="NCBI Taxonomy" id="2495899"/>
    <lineage>
        <taxon>Bacteria</taxon>
        <taxon>Bacillati</taxon>
        <taxon>Bacillota</taxon>
        <taxon>Bacilli</taxon>
        <taxon>Lactobacillales</taxon>
        <taxon>Lactobacillaceae</taxon>
        <taxon>Lactobacillus</taxon>
    </lineage>
</organism>
<evidence type="ECO:0000313" key="2">
    <source>
        <dbReference type="Proteomes" id="UP000288291"/>
    </source>
</evidence>
<dbReference type="Proteomes" id="UP000288291">
    <property type="component" value="Unassembled WGS sequence"/>
</dbReference>
<dbReference type="RefSeq" id="WP_103661148.1">
    <property type="nucleotide sequence ID" value="NZ_ML136871.1"/>
</dbReference>
<proteinExistence type="predicted"/>
<sequence>MEVRGLNDLIVFKYDNKGVLLTDNDKGALPTNFGKDGLFRIDLQSSKGATQANFTGLNRTTTRIYGSNAAAETSTGVYQVSGTFGANDIPHDIFDSLLGLEKDKDLGFGSKVTSKTSDTYGGVIAHSFNPNVGVDLYFALPYGTLASGGDLNLGTNTENENVVHDAFTLTALARPSDGLVYEKFYSDESGFDFNKMIDFITKGTVSGASSRPSGSPTSH</sequence>
<reference evidence="1 2" key="1">
    <citation type="submission" date="2018-12" db="EMBL/GenBank/DDBJ databases">
        <authorList>
            <person name="Meng J."/>
        </authorList>
    </citation>
    <scope>NUCLEOTIDE SEQUENCE [LARGE SCALE GENOMIC DNA]</scope>
    <source>
        <strain evidence="1 2">HT111-2</strain>
    </source>
</reference>
<dbReference type="InterPro" id="IPR006724">
    <property type="entry name" value="Phage_TTP"/>
</dbReference>
<name>A0A437SXY7_9LACO</name>
<evidence type="ECO:0000313" key="1">
    <source>
        <dbReference type="EMBL" id="RVU71781.1"/>
    </source>
</evidence>